<evidence type="ECO:0000256" key="7">
    <source>
        <dbReference type="HAMAP-Rule" id="MF_00210"/>
    </source>
</evidence>
<dbReference type="CDD" id="cd01556">
    <property type="entry name" value="EPSP_synthase"/>
    <property type="match status" value="1"/>
</dbReference>
<dbReference type="InterPro" id="IPR001986">
    <property type="entry name" value="Enolpyruvate_Tfrase_dom"/>
</dbReference>
<keyword evidence="4 7" id="KW-0808">Transferase</keyword>
<feature type="binding site" evidence="7">
    <location>
        <position position="108"/>
    </location>
    <ligand>
        <name>phosphoenolpyruvate</name>
        <dbReference type="ChEBI" id="CHEBI:58702"/>
    </ligand>
</feature>
<feature type="binding site" evidence="7">
    <location>
        <position position="39"/>
    </location>
    <ligand>
        <name>phosphoenolpyruvate</name>
        <dbReference type="ChEBI" id="CHEBI:58702"/>
    </ligand>
</feature>
<evidence type="ECO:0000256" key="5">
    <source>
        <dbReference type="ARBA" id="ARBA00023141"/>
    </source>
</evidence>
<protein>
    <recommendedName>
        <fullName evidence="7">3-phosphoshikimate 1-carboxyvinyltransferase</fullName>
        <ecNumber evidence="7">2.5.1.19</ecNumber>
    </recommendedName>
    <alternativeName>
        <fullName evidence="7">5-enolpyruvylshikimate-3-phosphate synthase</fullName>
        <shortName evidence="7">EPSP synthase</shortName>
        <shortName evidence="7">EPSPS</shortName>
    </alternativeName>
</protein>
<dbReference type="Pfam" id="PF00275">
    <property type="entry name" value="EPSP_synthase"/>
    <property type="match status" value="1"/>
</dbReference>
<keyword evidence="7" id="KW-0963">Cytoplasm</keyword>
<name>A0A4U3KTT6_9BACT</name>
<dbReference type="GO" id="GO:0009423">
    <property type="term" value="P:chorismate biosynthetic process"/>
    <property type="evidence" value="ECO:0007669"/>
    <property type="project" value="UniProtKB-UniRule"/>
</dbReference>
<comment type="pathway">
    <text evidence="1 7">Metabolic intermediate biosynthesis; chorismate biosynthesis; chorismate from D-erythrose 4-phosphate and phosphoenolpyruvate: step 6/7.</text>
</comment>
<evidence type="ECO:0000256" key="1">
    <source>
        <dbReference type="ARBA" id="ARBA00004811"/>
    </source>
</evidence>
<feature type="active site" description="Proton acceptor" evidence="7">
    <location>
        <position position="324"/>
    </location>
</feature>
<comment type="function">
    <text evidence="7">Catalyzes the transfer of the enolpyruvyl moiety of phosphoenolpyruvate (PEP) to the 5-hydroxyl of shikimate-3-phosphate (S3P) to produce enolpyruvyl shikimate-3-phosphate and inorganic phosphate.</text>
</comment>
<feature type="binding site" evidence="7">
    <location>
        <position position="179"/>
    </location>
    <ligand>
        <name>3-phosphoshikimate</name>
        <dbReference type="ChEBI" id="CHEBI:145989"/>
    </ligand>
</feature>
<evidence type="ECO:0000313" key="10">
    <source>
        <dbReference type="EMBL" id="TKK64924.1"/>
    </source>
</evidence>
<dbReference type="Gene3D" id="3.65.10.10">
    <property type="entry name" value="Enolpyruvate transferase domain"/>
    <property type="match status" value="2"/>
</dbReference>
<dbReference type="GO" id="GO:0009073">
    <property type="term" value="P:aromatic amino acid family biosynthetic process"/>
    <property type="evidence" value="ECO:0007669"/>
    <property type="project" value="UniProtKB-KW"/>
</dbReference>
<dbReference type="NCBIfam" id="TIGR01356">
    <property type="entry name" value="aroA"/>
    <property type="match status" value="1"/>
</dbReference>
<evidence type="ECO:0000256" key="8">
    <source>
        <dbReference type="SAM" id="MobiDB-lite"/>
    </source>
</evidence>
<dbReference type="GO" id="GO:0005737">
    <property type="term" value="C:cytoplasm"/>
    <property type="evidence" value="ECO:0007669"/>
    <property type="project" value="UniProtKB-SubCell"/>
</dbReference>
<comment type="subunit">
    <text evidence="7">Monomer.</text>
</comment>
<comment type="caution">
    <text evidence="7">Lacks conserved residue(s) required for the propagation of feature annotation.</text>
</comment>
<evidence type="ECO:0000256" key="4">
    <source>
        <dbReference type="ARBA" id="ARBA00022679"/>
    </source>
</evidence>
<feature type="binding site" evidence="7">
    <location>
        <position position="181"/>
    </location>
    <ligand>
        <name>3-phosphoshikimate</name>
        <dbReference type="ChEBI" id="CHEBI:145989"/>
    </ligand>
</feature>
<dbReference type="InterPro" id="IPR036968">
    <property type="entry name" value="Enolpyruvate_Tfrase_sf"/>
</dbReference>
<feature type="domain" description="Enolpyruvate transferase" evidence="9">
    <location>
        <begin position="26"/>
        <end position="431"/>
    </location>
</feature>
<dbReference type="PANTHER" id="PTHR21090">
    <property type="entry name" value="AROM/DEHYDROQUINATE SYNTHASE"/>
    <property type="match status" value="1"/>
</dbReference>
<feature type="binding site" evidence="7">
    <location>
        <position position="423"/>
    </location>
    <ligand>
        <name>phosphoenolpyruvate</name>
        <dbReference type="ChEBI" id="CHEBI:58702"/>
    </ligand>
</feature>
<evidence type="ECO:0000313" key="11">
    <source>
        <dbReference type="Proteomes" id="UP000305848"/>
    </source>
</evidence>
<feature type="binding site" evidence="7">
    <location>
        <position position="136"/>
    </location>
    <ligand>
        <name>phosphoenolpyruvate</name>
        <dbReference type="ChEBI" id="CHEBI:58702"/>
    </ligand>
</feature>
<comment type="subcellular location">
    <subcellularLocation>
        <location evidence="7">Cytoplasm</location>
    </subcellularLocation>
</comment>
<dbReference type="RefSeq" id="WP_137263853.1">
    <property type="nucleotide sequence ID" value="NZ_SZQL01000026.1"/>
</dbReference>
<dbReference type="Proteomes" id="UP000305848">
    <property type="component" value="Unassembled WGS sequence"/>
</dbReference>
<comment type="similarity">
    <text evidence="2 7">Belongs to the EPSP synthase family.</text>
</comment>
<dbReference type="GO" id="GO:0008652">
    <property type="term" value="P:amino acid biosynthetic process"/>
    <property type="evidence" value="ECO:0007669"/>
    <property type="project" value="UniProtKB-KW"/>
</dbReference>
<feature type="region of interest" description="Disordered" evidence="8">
    <location>
        <begin position="1"/>
        <end position="22"/>
    </location>
</feature>
<dbReference type="EC" id="2.5.1.19" evidence="7"/>
<feature type="binding site" evidence="7">
    <location>
        <position position="44"/>
    </location>
    <ligand>
        <name>3-phosphoshikimate</name>
        <dbReference type="ChEBI" id="CHEBI:145989"/>
    </ligand>
</feature>
<reference evidence="10 11" key="1">
    <citation type="submission" date="2019-05" db="EMBL/GenBank/DDBJ databases">
        <title>Panacibacter sp. strain 17mud1-8 Genome sequencing and assembly.</title>
        <authorList>
            <person name="Chhetri G."/>
        </authorList>
    </citation>
    <scope>NUCLEOTIDE SEQUENCE [LARGE SCALE GENOMIC DNA]</scope>
    <source>
        <strain evidence="10 11">17mud1-8</strain>
    </source>
</reference>
<dbReference type="PANTHER" id="PTHR21090:SF5">
    <property type="entry name" value="PENTAFUNCTIONAL AROM POLYPEPTIDE"/>
    <property type="match status" value="1"/>
</dbReference>
<evidence type="ECO:0000256" key="2">
    <source>
        <dbReference type="ARBA" id="ARBA00009948"/>
    </source>
</evidence>
<comment type="caution">
    <text evidence="10">The sequence shown here is derived from an EMBL/GenBank/DDBJ whole genome shotgun (WGS) entry which is preliminary data.</text>
</comment>
<keyword evidence="5 7" id="KW-0057">Aromatic amino acid biosynthesis</keyword>
<gene>
    <name evidence="7 10" type="primary">aroA</name>
    <name evidence="10" type="ORF">FC093_21350</name>
</gene>
<evidence type="ECO:0000259" key="9">
    <source>
        <dbReference type="Pfam" id="PF00275"/>
    </source>
</evidence>
<feature type="binding site" evidence="7">
    <location>
        <position position="180"/>
    </location>
    <ligand>
        <name>3-phosphoshikimate</name>
        <dbReference type="ChEBI" id="CHEBI:145989"/>
    </ligand>
</feature>
<dbReference type="GO" id="GO:0003866">
    <property type="term" value="F:3-phosphoshikimate 1-carboxyvinyltransferase activity"/>
    <property type="evidence" value="ECO:0007669"/>
    <property type="project" value="UniProtKB-UniRule"/>
</dbReference>
<feature type="binding site" evidence="7">
    <location>
        <position position="40"/>
    </location>
    <ligand>
        <name>3-phosphoshikimate</name>
        <dbReference type="ChEBI" id="CHEBI:145989"/>
    </ligand>
</feature>
<dbReference type="UniPathway" id="UPA00053">
    <property type="reaction ID" value="UER00089"/>
</dbReference>
<feature type="binding site" evidence="7">
    <location>
        <position position="39"/>
    </location>
    <ligand>
        <name>3-phosphoshikimate</name>
        <dbReference type="ChEBI" id="CHEBI:145989"/>
    </ligand>
</feature>
<dbReference type="SUPFAM" id="SSF55205">
    <property type="entry name" value="EPT/RTPC-like"/>
    <property type="match status" value="1"/>
</dbReference>
<organism evidence="10 11">
    <name type="scientific">Ilyomonas limi</name>
    <dbReference type="NCBI Taxonomy" id="2575867"/>
    <lineage>
        <taxon>Bacteria</taxon>
        <taxon>Pseudomonadati</taxon>
        <taxon>Bacteroidota</taxon>
        <taxon>Chitinophagia</taxon>
        <taxon>Chitinophagales</taxon>
        <taxon>Chitinophagaceae</taxon>
        <taxon>Ilyomonas</taxon>
    </lineage>
</organism>
<evidence type="ECO:0000256" key="6">
    <source>
        <dbReference type="ARBA" id="ARBA00044633"/>
    </source>
</evidence>
<dbReference type="PIRSF" id="PIRSF000505">
    <property type="entry name" value="EPSPS"/>
    <property type="match status" value="1"/>
</dbReference>
<dbReference type="AlphaFoldDB" id="A0A4U3KTT6"/>
<keyword evidence="3 7" id="KW-0028">Amino-acid biosynthesis</keyword>
<feature type="binding site" evidence="7">
    <location>
        <position position="397"/>
    </location>
    <ligand>
        <name>phosphoenolpyruvate</name>
        <dbReference type="ChEBI" id="CHEBI:58702"/>
    </ligand>
</feature>
<evidence type="ECO:0000256" key="3">
    <source>
        <dbReference type="ARBA" id="ARBA00022605"/>
    </source>
</evidence>
<proteinExistence type="inferred from homology"/>
<dbReference type="InterPro" id="IPR006264">
    <property type="entry name" value="EPSP_synthase"/>
</dbReference>
<comment type="catalytic activity">
    <reaction evidence="6">
        <text>3-phosphoshikimate + phosphoenolpyruvate = 5-O-(1-carboxyvinyl)-3-phosphoshikimate + phosphate</text>
        <dbReference type="Rhea" id="RHEA:21256"/>
        <dbReference type="ChEBI" id="CHEBI:43474"/>
        <dbReference type="ChEBI" id="CHEBI:57701"/>
        <dbReference type="ChEBI" id="CHEBI:58702"/>
        <dbReference type="ChEBI" id="CHEBI:145989"/>
        <dbReference type="EC" id="2.5.1.19"/>
    </reaction>
    <physiologicalReaction direction="left-to-right" evidence="6">
        <dbReference type="Rhea" id="RHEA:21257"/>
    </physiologicalReaction>
</comment>
<sequence>MTSNSYTQPQHQDTYSGNGGSVTIQPSSVSGEICAPASKSSMQRACAASLVRKGESIIHNPGISNDDKAALRVIQALGATVNQQDGALKITSKGINPVSNKVNCGESGLGIRMFAPLVAMSRQPMTIVGEGSLLTRPMDFFDEVLPQLGVQIASNNGKLPIQLQGPLQPKDITIDGSLSSQFLTGLLMAYAAADAQHATINVIDLKSKPYVDLTLKVMKDFHLNVPENNNYESFEFKAQTEANTSTVNYTVEGDWSGGAFLLVAGAIAGNIIVKGLDINSTQADKAILGALVECGCKLSIQADQIEIGPAPLKAFQFDATDCPDLFPPLVALASYCNGKTVIEGVHRLTHKESNRALTLQDEFGKMGVQIDLQDNIMVVQGGNGVKGATVHSRHDHRIAMACAVAALKATGGTTIEEAGAVSKSYPNFYEHIQSIGAVCSVVG</sequence>
<feature type="binding site" evidence="7">
    <location>
        <position position="207"/>
    </location>
    <ligand>
        <name>3-phosphoshikimate</name>
        <dbReference type="ChEBI" id="CHEBI:145989"/>
    </ligand>
</feature>
<dbReference type="InterPro" id="IPR013792">
    <property type="entry name" value="RNA3'P_cycl/enolpyr_Trfase_a/b"/>
</dbReference>
<feature type="binding site" evidence="7">
    <location>
        <position position="324"/>
    </location>
    <ligand>
        <name>3-phosphoshikimate</name>
        <dbReference type="ChEBI" id="CHEBI:145989"/>
    </ligand>
</feature>
<feature type="binding site" evidence="7">
    <location>
        <position position="355"/>
    </location>
    <ligand>
        <name>phosphoenolpyruvate</name>
        <dbReference type="ChEBI" id="CHEBI:58702"/>
    </ligand>
</feature>
<dbReference type="OrthoDB" id="9809920at2"/>
<feature type="binding site" evidence="7">
    <location>
        <position position="351"/>
    </location>
    <ligand>
        <name>3-phosphoshikimate</name>
        <dbReference type="ChEBI" id="CHEBI:145989"/>
    </ligand>
</feature>
<dbReference type="HAMAP" id="MF_00210">
    <property type="entry name" value="EPSP_synth"/>
    <property type="match status" value="1"/>
</dbReference>
<keyword evidence="11" id="KW-1185">Reference proteome</keyword>
<dbReference type="EMBL" id="SZQL01000026">
    <property type="protein sequence ID" value="TKK64924.1"/>
    <property type="molecule type" value="Genomic_DNA"/>
</dbReference>
<feature type="binding site" evidence="7">
    <location>
        <position position="181"/>
    </location>
    <ligand>
        <name>phosphoenolpyruvate</name>
        <dbReference type="ChEBI" id="CHEBI:58702"/>
    </ligand>
</feature>
<accession>A0A4U3KTT6</accession>